<dbReference type="GO" id="GO:0032259">
    <property type="term" value="P:methylation"/>
    <property type="evidence" value="ECO:0007669"/>
    <property type="project" value="UniProtKB-KW"/>
</dbReference>
<accession>A0A399F276</accession>
<gene>
    <name evidence="2" type="ORF">Mgrana_03158</name>
</gene>
<keyword evidence="2" id="KW-0489">Methyltransferase</keyword>
<dbReference type="EMBL" id="QWLB01000071">
    <property type="protein sequence ID" value="RIH90824.1"/>
    <property type="molecule type" value="Genomic_DNA"/>
</dbReference>
<evidence type="ECO:0000259" key="1">
    <source>
        <dbReference type="Pfam" id="PF08241"/>
    </source>
</evidence>
<dbReference type="Gene3D" id="3.40.50.150">
    <property type="entry name" value="Vaccinia Virus protein VP39"/>
    <property type="match status" value="1"/>
</dbReference>
<keyword evidence="2" id="KW-0808">Transferase</keyword>
<name>A0A399F276_9DEIN</name>
<dbReference type="Pfam" id="PF08241">
    <property type="entry name" value="Methyltransf_11"/>
    <property type="match status" value="1"/>
</dbReference>
<dbReference type="InterPro" id="IPR013216">
    <property type="entry name" value="Methyltransf_11"/>
</dbReference>
<comment type="caution">
    <text evidence="2">The sequence shown here is derived from an EMBL/GenBank/DDBJ whole genome shotgun (WGS) entry which is preliminary data.</text>
</comment>
<dbReference type="SUPFAM" id="SSF53335">
    <property type="entry name" value="S-adenosyl-L-methionine-dependent methyltransferases"/>
    <property type="match status" value="1"/>
</dbReference>
<keyword evidence="3" id="KW-1185">Reference proteome</keyword>
<dbReference type="Proteomes" id="UP000266178">
    <property type="component" value="Unassembled WGS sequence"/>
</dbReference>
<dbReference type="PANTHER" id="PTHR42912">
    <property type="entry name" value="METHYLTRANSFERASE"/>
    <property type="match status" value="1"/>
</dbReference>
<dbReference type="InterPro" id="IPR050508">
    <property type="entry name" value="Methyltransf_Superfamily"/>
</dbReference>
<dbReference type="GO" id="GO:0008757">
    <property type="term" value="F:S-adenosylmethionine-dependent methyltransferase activity"/>
    <property type="evidence" value="ECO:0007669"/>
    <property type="project" value="InterPro"/>
</dbReference>
<protein>
    <submittedName>
        <fullName evidence="2">Putative methyltransferase</fullName>
        <ecNumber evidence="2">2.1.1.-</ecNumber>
    </submittedName>
</protein>
<sequence>MSKPIPDQRRRLPITLAVRTNLLAPTAWGYELWRARALSQLSGRRFPLSEEFTRMIEAMQPVQGGVFLDLGTSTGLYARALLEAGAAKVYGLDLSPAMLREAVRRSRGFEGFSPLLARAEAIPLPADSLDGVVVGGSWNEFYDPAAVVKEMQRTLKPGGRVWIMFTHRSGSRLQRVLERTGLRFPTLEELTALLERHEFRVRGWHEKSVGFVAGTMVSLGE</sequence>
<proteinExistence type="predicted"/>
<dbReference type="OrthoDB" id="31962at2"/>
<reference evidence="2 3" key="1">
    <citation type="submission" date="2018-08" db="EMBL/GenBank/DDBJ databases">
        <title>Meiothermus granaticius genome AF-68 sequencing project.</title>
        <authorList>
            <person name="Da Costa M.S."/>
            <person name="Albuquerque L."/>
            <person name="Raposo P."/>
            <person name="Froufe H.J.C."/>
            <person name="Barroso C.S."/>
            <person name="Egas C."/>
        </authorList>
    </citation>
    <scope>NUCLEOTIDE SEQUENCE [LARGE SCALE GENOMIC DNA]</scope>
    <source>
        <strain evidence="2 3">AF-68</strain>
    </source>
</reference>
<dbReference type="RefSeq" id="WP_119358589.1">
    <property type="nucleotide sequence ID" value="NZ_BJXM01000008.1"/>
</dbReference>
<evidence type="ECO:0000313" key="3">
    <source>
        <dbReference type="Proteomes" id="UP000266178"/>
    </source>
</evidence>
<dbReference type="InterPro" id="IPR029063">
    <property type="entry name" value="SAM-dependent_MTases_sf"/>
</dbReference>
<feature type="domain" description="Methyltransferase type 11" evidence="1">
    <location>
        <begin position="68"/>
        <end position="163"/>
    </location>
</feature>
<dbReference type="EC" id="2.1.1.-" evidence="2"/>
<dbReference type="PANTHER" id="PTHR42912:SF93">
    <property type="entry name" value="N6-ADENOSINE-METHYLTRANSFERASE TMT1A"/>
    <property type="match status" value="1"/>
</dbReference>
<dbReference type="AlphaFoldDB" id="A0A399F276"/>
<organism evidence="2 3">
    <name type="scientific">Meiothermus granaticius NBRC 107808</name>
    <dbReference type="NCBI Taxonomy" id="1227551"/>
    <lineage>
        <taxon>Bacteria</taxon>
        <taxon>Thermotogati</taxon>
        <taxon>Deinococcota</taxon>
        <taxon>Deinococci</taxon>
        <taxon>Thermales</taxon>
        <taxon>Thermaceae</taxon>
        <taxon>Meiothermus</taxon>
    </lineage>
</organism>
<dbReference type="CDD" id="cd02440">
    <property type="entry name" value="AdoMet_MTases"/>
    <property type="match status" value="1"/>
</dbReference>
<evidence type="ECO:0000313" key="2">
    <source>
        <dbReference type="EMBL" id="RIH90824.1"/>
    </source>
</evidence>